<proteinExistence type="inferred from homology"/>
<dbReference type="HOGENOM" id="CLU_019796_1_3_11"/>
<evidence type="ECO:0000259" key="6">
    <source>
        <dbReference type="Pfam" id="PF02826"/>
    </source>
</evidence>
<comment type="similarity">
    <text evidence="1 4">Belongs to the D-isomer specific 2-hydroxyacid dehydrogenase family.</text>
</comment>
<dbReference type="PATRIC" id="fig|883161.3.peg.871"/>
<evidence type="ECO:0000256" key="4">
    <source>
        <dbReference type="RuleBase" id="RU003719"/>
    </source>
</evidence>
<feature type="domain" description="D-isomer specific 2-hydroxyacid dehydrogenase catalytic" evidence="5">
    <location>
        <begin position="46"/>
        <end position="337"/>
    </location>
</feature>
<dbReference type="CDD" id="cd12171">
    <property type="entry name" value="2-Hacid_dh_10"/>
    <property type="match status" value="1"/>
</dbReference>
<keyword evidence="3" id="KW-0520">NAD</keyword>
<dbReference type="PROSITE" id="PS00065">
    <property type="entry name" value="D_2_HYDROXYACID_DH_1"/>
    <property type="match status" value="1"/>
</dbReference>
<dbReference type="GO" id="GO:0051287">
    <property type="term" value="F:NAD binding"/>
    <property type="evidence" value="ECO:0007669"/>
    <property type="project" value="InterPro"/>
</dbReference>
<dbReference type="PANTHER" id="PTHR43761">
    <property type="entry name" value="D-ISOMER SPECIFIC 2-HYDROXYACID DEHYDROGENASE FAMILY PROTEIN (AFU_ORTHOLOGUE AFUA_1G13630)"/>
    <property type="match status" value="1"/>
</dbReference>
<keyword evidence="8" id="KW-1185">Reference proteome</keyword>
<dbReference type="InterPro" id="IPR029753">
    <property type="entry name" value="D-isomer_DH_CS"/>
</dbReference>
<reference evidence="7 8" key="1">
    <citation type="submission" date="2013-04" db="EMBL/GenBank/DDBJ databases">
        <title>The Genome Sequence of Propionimicrobium lymphophilum ACS-093-V-SCH5.</title>
        <authorList>
            <consortium name="The Broad Institute Genomics Platform"/>
            <person name="Earl A."/>
            <person name="Ward D."/>
            <person name="Feldgarden M."/>
            <person name="Gevers D."/>
            <person name="Saerens B."/>
            <person name="Vaneechoutte M."/>
            <person name="Walker B."/>
            <person name="Young S."/>
            <person name="Zeng Q."/>
            <person name="Gargeya S."/>
            <person name="Fitzgerald M."/>
            <person name="Haas B."/>
            <person name="Abouelleil A."/>
            <person name="Allen A.W."/>
            <person name="Alvarado L."/>
            <person name="Arachchi H.M."/>
            <person name="Berlin A.M."/>
            <person name="Chapman S.B."/>
            <person name="Gainer-Dewar J."/>
            <person name="Goldberg J."/>
            <person name="Griggs A."/>
            <person name="Gujja S."/>
            <person name="Hansen M."/>
            <person name="Howarth C."/>
            <person name="Imamovic A."/>
            <person name="Ireland A."/>
            <person name="Larimer J."/>
            <person name="McCowan C."/>
            <person name="Murphy C."/>
            <person name="Pearson M."/>
            <person name="Poon T.W."/>
            <person name="Priest M."/>
            <person name="Roberts A."/>
            <person name="Saif S."/>
            <person name="Shea T."/>
            <person name="Sisk P."/>
            <person name="Sykes S."/>
            <person name="Wortman J."/>
            <person name="Nusbaum C."/>
            <person name="Birren B."/>
        </authorList>
    </citation>
    <scope>NUCLEOTIDE SEQUENCE [LARGE SCALE GENOMIC DNA]</scope>
    <source>
        <strain evidence="7 8">ACS-093-V-SCH5</strain>
    </source>
</reference>
<dbReference type="Gene3D" id="3.40.50.720">
    <property type="entry name" value="NAD(P)-binding Rossmann-like Domain"/>
    <property type="match status" value="2"/>
</dbReference>
<evidence type="ECO:0000313" key="7">
    <source>
        <dbReference type="EMBL" id="EPD33336.1"/>
    </source>
</evidence>
<comment type="caution">
    <text evidence="7">The sequence shown here is derived from an EMBL/GenBank/DDBJ whole genome shotgun (WGS) entry which is preliminary data.</text>
</comment>
<evidence type="ECO:0008006" key="9">
    <source>
        <dbReference type="Google" id="ProtNLM"/>
    </source>
</evidence>
<dbReference type="PROSITE" id="PS00671">
    <property type="entry name" value="D_2_HYDROXYACID_DH_3"/>
    <property type="match status" value="1"/>
</dbReference>
<dbReference type="InterPro" id="IPR029752">
    <property type="entry name" value="D-isomer_DH_CS1"/>
</dbReference>
<evidence type="ECO:0000256" key="1">
    <source>
        <dbReference type="ARBA" id="ARBA00005854"/>
    </source>
</evidence>
<dbReference type="InterPro" id="IPR006140">
    <property type="entry name" value="D-isomer_DH_NAD-bd"/>
</dbReference>
<dbReference type="GO" id="GO:0016616">
    <property type="term" value="F:oxidoreductase activity, acting on the CH-OH group of donors, NAD or NADP as acceptor"/>
    <property type="evidence" value="ECO:0007669"/>
    <property type="project" value="InterPro"/>
</dbReference>
<dbReference type="STRING" id="883161.HMPREF9306_00875"/>
<dbReference type="OrthoDB" id="9793626at2"/>
<dbReference type="RefSeq" id="WP_016455710.1">
    <property type="nucleotide sequence ID" value="NZ_KE150269.1"/>
</dbReference>
<organism evidence="7 8">
    <name type="scientific">Propionimicrobium lymphophilum ACS-093-V-SCH5</name>
    <dbReference type="NCBI Taxonomy" id="883161"/>
    <lineage>
        <taxon>Bacteria</taxon>
        <taxon>Bacillati</taxon>
        <taxon>Actinomycetota</taxon>
        <taxon>Actinomycetes</taxon>
        <taxon>Propionibacteriales</taxon>
        <taxon>Propionibacteriaceae</taxon>
        <taxon>Propionimicrobium</taxon>
    </lineage>
</organism>
<dbReference type="SUPFAM" id="SSF52283">
    <property type="entry name" value="Formate/glycerate dehydrogenase catalytic domain-like"/>
    <property type="match status" value="1"/>
</dbReference>
<dbReference type="InterPro" id="IPR036291">
    <property type="entry name" value="NAD(P)-bd_dom_sf"/>
</dbReference>
<sequence>MKVLLAADGFLTPRVLETALERHNPGIKHSFIKSTWPTTPFHDITEVKEALGDEDELIKALQDCEIAFTHTYPFTKRVIESCPKLRLITVCRGGPVNINVEAATKNNVAVTSAPGRNATSTAEHSIAMILATVRKIAQHDSEVKNGVWGTDYYLYENASPEIASSTIGVIGLGAVGHRVASAMAALGAEVIIFDPYLEDKSSTPGFKFVETLDDLLKNSRIVTIHARVTPDNYHMIDSKALAKMPEGSYLINCARGPLVDYDAVCDALESGHLAGAGFDCLPEEPLPKGHRLLSAPRVTITPHLAGASKESAHLAAEIGSKDIKKFIDGELPDHILNPEVLGR</sequence>
<dbReference type="SUPFAM" id="SSF51735">
    <property type="entry name" value="NAD(P)-binding Rossmann-fold domains"/>
    <property type="match status" value="1"/>
</dbReference>
<accession>S2W2G6</accession>
<evidence type="ECO:0000256" key="2">
    <source>
        <dbReference type="ARBA" id="ARBA00023002"/>
    </source>
</evidence>
<dbReference type="InterPro" id="IPR050418">
    <property type="entry name" value="D-iso_2-hydroxyacid_DH_PdxB"/>
</dbReference>
<dbReference type="Pfam" id="PF00389">
    <property type="entry name" value="2-Hacid_dh"/>
    <property type="match status" value="1"/>
</dbReference>
<evidence type="ECO:0000313" key="8">
    <source>
        <dbReference type="Proteomes" id="UP000014417"/>
    </source>
</evidence>
<dbReference type="InterPro" id="IPR006139">
    <property type="entry name" value="D-isomer_2_OHA_DH_cat_dom"/>
</dbReference>
<protein>
    <recommendedName>
        <fullName evidence="9">Phosphoglycerate dehydrogenase</fullName>
    </recommendedName>
</protein>
<gene>
    <name evidence="7" type="ORF">HMPREF9306_00875</name>
</gene>
<keyword evidence="2 4" id="KW-0560">Oxidoreductase</keyword>
<evidence type="ECO:0000256" key="3">
    <source>
        <dbReference type="ARBA" id="ARBA00023027"/>
    </source>
</evidence>
<dbReference type="Pfam" id="PF02826">
    <property type="entry name" value="2-Hacid_dh_C"/>
    <property type="match status" value="1"/>
</dbReference>
<dbReference type="AlphaFoldDB" id="S2W2G6"/>
<evidence type="ECO:0000259" key="5">
    <source>
        <dbReference type="Pfam" id="PF00389"/>
    </source>
</evidence>
<dbReference type="Proteomes" id="UP000014417">
    <property type="component" value="Unassembled WGS sequence"/>
</dbReference>
<dbReference type="PANTHER" id="PTHR43761:SF1">
    <property type="entry name" value="D-ISOMER SPECIFIC 2-HYDROXYACID DEHYDROGENASE CATALYTIC DOMAIN-CONTAINING PROTEIN-RELATED"/>
    <property type="match status" value="1"/>
</dbReference>
<dbReference type="EMBL" id="AGZR01000005">
    <property type="protein sequence ID" value="EPD33336.1"/>
    <property type="molecule type" value="Genomic_DNA"/>
</dbReference>
<feature type="domain" description="D-isomer specific 2-hydroxyacid dehydrogenase NAD-binding" evidence="6">
    <location>
        <begin position="126"/>
        <end position="305"/>
    </location>
</feature>
<name>S2W2G6_9ACTN</name>